<dbReference type="InterPro" id="IPR001878">
    <property type="entry name" value="Znf_CCHC"/>
</dbReference>
<dbReference type="EMBL" id="SSTD01017849">
    <property type="protein sequence ID" value="TYJ98771.1"/>
    <property type="molecule type" value="Genomic_DNA"/>
</dbReference>
<reference evidence="6 7" key="1">
    <citation type="submission" date="2019-08" db="EMBL/GenBank/DDBJ databases">
        <title>Draft genome sequences of two oriental melons (Cucumis melo L. var makuwa).</title>
        <authorList>
            <person name="Kwon S.-Y."/>
        </authorList>
    </citation>
    <scope>NUCLEOTIDE SEQUENCE [LARGE SCALE GENOMIC DNA]</scope>
    <source>
        <strain evidence="7">cv. Chang Bougi</strain>
        <strain evidence="6">cv. SW 3</strain>
        <tissue evidence="5">Leaf</tissue>
    </source>
</reference>
<dbReference type="OrthoDB" id="1738534at2759"/>
<dbReference type="SUPFAM" id="SSF50630">
    <property type="entry name" value="Acid proteases"/>
    <property type="match status" value="1"/>
</dbReference>
<dbReference type="SUPFAM" id="SSF57756">
    <property type="entry name" value="Retrovirus zinc finger-like domains"/>
    <property type="match status" value="1"/>
</dbReference>
<dbReference type="Gene3D" id="2.40.70.10">
    <property type="entry name" value="Acid Proteases"/>
    <property type="match status" value="1"/>
</dbReference>
<evidence type="ECO:0000313" key="6">
    <source>
        <dbReference type="Proteomes" id="UP000321393"/>
    </source>
</evidence>
<dbReference type="Pfam" id="PF03732">
    <property type="entry name" value="Retrotrans_gag"/>
    <property type="match status" value="1"/>
</dbReference>
<evidence type="ECO:0000256" key="1">
    <source>
        <dbReference type="PROSITE-ProRule" id="PRU00047"/>
    </source>
</evidence>
<dbReference type="PROSITE" id="PS50158">
    <property type="entry name" value="ZF_CCHC"/>
    <property type="match status" value="1"/>
</dbReference>
<dbReference type="InterPro" id="IPR001969">
    <property type="entry name" value="Aspartic_peptidase_AS"/>
</dbReference>
<evidence type="ECO:0000256" key="2">
    <source>
        <dbReference type="SAM" id="MobiDB-lite"/>
    </source>
</evidence>
<dbReference type="AlphaFoldDB" id="A0A5D3BJ89"/>
<dbReference type="PROSITE" id="PS00141">
    <property type="entry name" value="ASP_PROTEASE"/>
    <property type="match status" value="1"/>
</dbReference>
<dbReference type="GO" id="GO:0003676">
    <property type="term" value="F:nucleic acid binding"/>
    <property type="evidence" value="ECO:0007669"/>
    <property type="project" value="InterPro"/>
</dbReference>
<dbReference type="PANTHER" id="PTHR15503">
    <property type="entry name" value="LDOC1 RELATED"/>
    <property type="match status" value="1"/>
</dbReference>
<feature type="region of interest" description="Disordered" evidence="2">
    <location>
        <begin position="400"/>
        <end position="422"/>
    </location>
</feature>
<keyword evidence="5" id="KW-0378">Hydrolase</keyword>
<proteinExistence type="predicted"/>
<dbReference type="Gene3D" id="3.10.10.10">
    <property type="entry name" value="HIV Type 1 Reverse Transcriptase, subunit A, domain 1"/>
    <property type="match status" value="1"/>
</dbReference>
<sequence length="708" mass="78418">MKSTSSTSLHPFLFSTRPVAVPVSDFVSVSVAVCLATPPTAVIPILHPPTESLNRSSDRPQSMPSPTLFVSATFDGFSLLILCIRELTLKFSGSAAGLIGDSSPLLGWICWTWTRSRGITKCQSVTVVDGLVWTEGLVCASFGITRLICASFEITRLIGASFGITRLIRVSFGITRLIRASFGITRLVRRQRGTDRRGARRMREGHMDASGFLYASADVFIWYQSLSFRFCRLTYDVSLCFVSLWLKRSLPLVREMPPRRGARRGGRGGRRREAGRVQPEVQPVTQATDPTAPVTHADLAAMEQRQTYCLVGDNKENASGDVGQITWEQFKESVYAKFFSASLRDAKRQEFLNLEQGNMTVDQYNAEFDMLSRFAPEMIATEAAIADKFVRGLRLDIQGRGSTSSQKRKAEQQPTLVPKRNFRSGGEFRRFQQKPFEAGEADRGNPLCTTCGKHHLRRCLFGTRICFKCSQEGHTADRCPMRLTGNAQNQGAGAPHQCKVFSTNKIEAERAGTVVTGTLPMLGHYALVLFDSGSSHSFISSAFVLHARLKVEPLHHVLSVSTLFGECMLLKEKVKGCQIEITGHVIEATLLVMDMLGFDVILGMDWLAANHASINCSRKEVAFNPPSMATFKFKGEGSRSLPQVISTMRANKLLSQELPGLPPHREIEFVIELEPGTVPISKAPYRMAPAELKKPKVQLQELLDKGFI</sequence>
<dbReference type="Proteomes" id="UP000321393">
    <property type="component" value="Unassembled WGS sequence"/>
</dbReference>
<dbReference type="CDD" id="cd00303">
    <property type="entry name" value="retropepsin_like"/>
    <property type="match status" value="1"/>
</dbReference>
<feature type="domain" description="CCHC-type" evidence="3">
    <location>
        <begin position="466"/>
        <end position="480"/>
    </location>
</feature>
<dbReference type="SUPFAM" id="SSF56672">
    <property type="entry name" value="DNA/RNA polymerases"/>
    <property type="match status" value="1"/>
</dbReference>
<dbReference type="InterPro" id="IPR043502">
    <property type="entry name" value="DNA/RNA_pol_sf"/>
</dbReference>
<feature type="region of interest" description="Disordered" evidence="2">
    <location>
        <begin position="257"/>
        <end position="291"/>
    </location>
</feature>
<protein>
    <submittedName>
        <fullName evidence="5">Gag protease polyprotein</fullName>
    </submittedName>
</protein>
<dbReference type="GO" id="GO:0008270">
    <property type="term" value="F:zinc ion binding"/>
    <property type="evidence" value="ECO:0007669"/>
    <property type="project" value="UniProtKB-KW"/>
</dbReference>
<evidence type="ECO:0000313" key="4">
    <source>
        <dbReference type="EMBL" id="KAA0032740.1"/>
    </source>
</evidence>
<evidence type="ECO:0000313" key="5">
    <source>
        <dbReference type="EMBL" id="TYJ98771.1"/>
    </source>
</evidence>
<dbReference type="EMBL" id="SSTE01021224">
    <property type="protein sequence ID" value="KAA0032740.1"/>
    <property type="molecule type" value="Genomic_DNA"/>
</dbReference>
<organism evidence="5 7">
    <name type="scientific">Cucumis melo var. makuwa</name>
    <name type="common">Oriental melon</name>
    <dbReference type="NCBI Taxonomy" id="1194695"/>
    <lineage>
        <taxon>Eukaryota</taxon>
        <taxon>Viridiplantae</taxon>
        <taxon>Streptophyta</taxon>
        <taxon>Embryophyta</taxon>
        <taxon>Tracheophyta</taxon>
        <taxon>Spermatophyta</taxon>
        <taxon>Magnoliopsida</taxon>
        <taxon>eudicotyledons</taxon>
        <taxon>Gunneridae</taxon>
        <taxon>Pentapetalae</taxon>
        <taxon>rosids</taxon>
        <taxon>fabids</taxon>
        <taxon>Cucurbitales</taxon>
        <taxon>Cucurbitaceae</taxon>
        <taxon>Benincaseae</taxon>
        <taxon>Cucumis</taxon>
    </lineage>
</organism>
<dbReference type="Proteomes" id="UP000321947">
    <property type="component" value="Unassembled WGS sequence"/>
</dbReference>
<accession>A0A5D3BJ89</accession>
<dbReference type="PANTHER" id="PTHR15503:SF45">
    <property type="entry name" value="RNA-DIRECTED DNA POLYMERASE HOMOLOG"/>
    <property type="match status" value="1"/>
</dbReference>
<keyword evidence="1" id="KW-0863">Zinc-finger</keyword>
<evidence type="ECO:0000313" key="7">
    <source>
        <dbReference type="Proteomes" id="UP000321947"/>
    </source>
</evidence>
<dbReference type="Gene3D" id="4.10.60.10">
    <property type="entry name" value="Zinc finger, CCHC-type"/>
    <property type="match status" value="1"/>
</dbReference>
<dbReference type="InterPro" id="IPR032567">
    <property type="entry name" value="RTL1-rel"/>
</dbReference>
<dbReference type="GO" id="GO:0004190">
    <property type="term" value="F:aspartic-type endopeptidase activity"/>
    <property type="evidence" value="ECO:0007669"/>
    <property type="project" value="InterPro"/>
</dbReference>
<evidence type="ECO:0000259" key="3">
    <source>
        <dbReference type="PROSITE" id="PS50158"/>
    </source>
</evidence>
<dbReference type="Pfam" id="PF08284">
    <property type="entry name" value="RVP_2"/>
    <property type="match status" value="1"/>
</dbReference>
<name>A0A5D3BJ89_CUCMM</name>
<keyword evidence="1" id="KW-0862">Zinc</keyword>
<dbReference type="InterPro" id="IPR005162">
    <property type="entry name" value="Retrotrans_gag_dom"/>
</dbReference>
<dbReference type="InterPro" id="IPR021109">
    <property type="entry name" value="Peptidase_aspartic_dom_sf"/>
</dbReference>
<comment type="caution">
    <text evidence="5">The sequence shown here is derived from an EMBL/GenBank/DDBJ whole genome shotgun (WGS) entry which is preliminary data.</text>
</comment>
<dbReference type="GO" id="GO:0006508">
    <property type="term" value="P:proteolysis"/>
    <property type="evidence" value="ECO:0007669"/>
    <property type="project" value="UniProtKB-KW"/>
</dbReference>
<gene>
    <name evidence="5" type="ORF">E5676_scaffold156G00800</name>
    <name evidence="4" type="ORF">E6C27_scaffold853G00830</name>
</gene>
<dbReference type="InterPro" id="IPR036875">
    <property type="entry name" value="Znf_CCHC_sf"/>
</dbReference>
<keyword evidence="5" id="KW-0645">Protease</keyword>
<feature type="compositionally biased region" description="Basic residues" evidence="2">
    <location>
        <begin position="260"/>
        <end position="270"/>
    </location>
</feature>
<keyword evidence="1" id="KW-0479">Metal-binding</keyword>